<dbReference type="EMBL" id="ML208616">
    <property type="protein sequence ID" value="TFK61970.1"/>
    <property type="molecule type" value="Genomic_DNA"/>
</dbReference>
<organism evidence="1 2">
    <name type="scientific">Pluteus cervinus</name>
    <dbReference type="NCBI Taxonomy" id="181527"/>
    <lineage>
        <taxon>Eukaryota</taxon>
        <taxon>Fungi</taxon>
        <taxon>Dikarya</taxon>
        <taxon>Basidiomycota</taxon>
        <taxon>Agaricomycotina</taxon>
        <taxon>Agaricomycetes</taxon>
        <taxon>Agaricomycetidae</taxon>
        <taxon>Agaricales</taxon>
        <taxon>Pluteineae</taxon>
        <taxon>Pluteaceae</taxon>
        <taxon>Pluteus</taxon>
    </lineage>
</organism>
<evidence type="ECO:0000313" key="1">
    <source>
        <dbReference type="EMBL" id="TFK61970.1"/>
    </source>
</evidence>
<gene>
    <name evidence="1" type="ORF">BDN72DRAFT_964860</name>
</gene>
<keyword evidence="2" id="KW-1185">Reference proteome</keyword>
<accession>A0ACD3A983</accession>
<name>A0ACD3A983_9AGAR</name>
<evidence type="ECO:0000313" key="2">
    <source>
        <dbReference type="Proteomes" id="UP000308600"/>
    </source>
</evidence>
<proteinExistence type="predicted"/>
<dbReference type="Proteomes" id="UP000308600">
    <property type="component" value="Unassembled WGS sequence"/>
</dbReference>
<reference evidence="1 2" key="1">
    <citation type="journal article" date="2019" name="Nat. Ecol. Evol.">
        <title>Megaphylogeny resolves global patterns of mushroom evolution.</title>
        <authorList>
            <person name="Varga T."/>
            <person name="Krizsan K."/>
            <person name="Foldi C."/>
            <person name="Dima B."/>
            <person name="Sanchez-Garcia M."/>
            <person name="Sanchez-Ramirez S."/>
            <person name="Szollosi G.J."/>
            <person name="Szarkandi J.G."/>
            <person name="Papp V."/>
            <person name="Albert L."/>
            <person name="Andreopoulos W."/>
            <person name="Angelini C."/>
            <person name="Antonin V."/>
            <person name="Barry K.W."/>
            <person name="Bougher N.L."/>
            <person name="Buchanan P."/>
            <person name="Buyck B."/>
            <person name="Bense V."/>
            <person name="Catcheside P."/>
            <person name="Chovatia M."/>
            <person name="Cooper J."/>
            <person name="Damon W."/>
            <person name="Desjardin D."/>
            <person name="Finy P."/>
            <person name="Geml J."/>
            <person name="Haridas S."/>
            <person name="Hughes K."/>
            <person name="Justo A."/>
            <person name="Karasinski D."/>
            <person name="Kautmanova I."/>
            <person name="Kiss B."/>
            <person name="Kocsube S."/>
            <person name="Kotiranta H."/>
            <person name="LaButti K.M."/>
            <person name="Lechner B.E."/>
            <person name="Liimatainen K."/>
            <person name="Lipzen A."/>
            <person name="Lukacs Z."/>
            <person name="Mihaltcheva S."/>
            <person name="Morgado L.N."/>
            <person name="Niskanen T."/>
            <person name="Noordeloos M.E."/>
            <person name="Ohm R.A."/>
            <person name="Ortiz-Santana B."/>
            <person name="Ovrebo C."/>
            <person name="Racz N."/>
            <person name="Riley R."/>
            <person name="Savchenko A."/>
            <person name="Shiryaev A."/>
            <person name="Soop K."/>
            <person name="Spirin V."/>
            <person name="Szebenyi C."/>
            <person name="Tomsovsky M."/>
            <person name="Tulloss R.E."/>
            <person name="Uehling J."/>
            <person name="Grigoriev I.V."/>
            <person name="Vagvolgyi C."/>
            <person name="Papp T."/>
            <person name="Martin F.M."/>
            <person name="Miettinen O."/>
            <person name="Hibbett D.S."/>
            <person name="Nagy L.G."/>
        </authorList>
    </citation>
    <scope>NUCLEOTIDE SEQUENCE [LARGE SCALE GENOMIC DNA]</scope>
    <source>
        <strain evidence="1 2">NL-1719</strain>
    </source>
</reference>
<sequence length="250" mass="28673">MSSPPYLPPELQDEIFLLAFQKDHKDAKNLILIAKRVFHWLIPHVFRVIRLSKDHPTPIKSSQSAYKQYGHHARHLLIDSTKLEEYLHLFPNVTDLAFWMKGNPAYIPSLLQLSLMRLSVHPGARLLEVLTISNLTHLELTHYFDSTYIKSTPHLPKLTHLCVMDIVPPSAFNFLLEEERCPQLRVVVIWTYEDCEPALYERESPIVDDPRIVRVKSSGGASEWEVGARGGMDLWKFGDKVIALRNASSS</sequence>
<protein>
    <submittedName>
        <fullName evidence="1">Uncharacterized protein</fullName>
    </submittedName>
</protein>